<name>A0A2S7IQR4_9BACT</name>
<dbReference type="Proteomes" id="UP000239590">
    <property type="component" value="Unassembled WGS sequence"/>
</dbReference>
<keyword evidence="3" id="KW-1185">Reference proteome</keyword>
<proteinExistence type="predicted"/>
<sequence>MRLFHKTLSSLLLLTALACFQSCSKDSPAEEPANDQAPDYAVWLQVGSWPNTFQYVVGTNSLQTGVLSLSGNGVEVTGKADYGIIPHGGFYYYPSTSSNNGKFSKFKFENNQLTAVKEVPYTYQKNVSSYTWVDDNTLVLIGVNGDSNKILYSVVNATTLAITNGELSVPASPTGYPYLSIGTTEYTKGKLFVGFMYTGNWPAAYRQVNVGVFDYPAMTLSKVVQDDKTTGAGGISMWEPASFVTSSGDLYHLATPGSSRSSMKLPSVLYRIKSGTTEFDASYKINLSDALGGSVFAMWNIGNGEAVVKYEDPKIAASGSQSSHIYGFAIVNLSTGAVTKKLTDIPYDNSETLESVTIDNGKAYILSNAETGKDYVWEYDPATGKTTPGLELQGGYNYMLRVDKLKN</sequence>
<dbReference type="AlphaFoldDB" id="A0A2S7IQR4"/>
<gene>
    <name evidence="2" type="ORF">C5O19_10410</name>
</gene>
<dbReference type="EMBL" id="PTRA01000001">
    <property type="protein sequence ID" value="PQA60009.1"/>
    <property type="molecule type" value="Genomic_DNA"/>
</dbReference>
<feature type="chain" id="PRO_5015547716" description="DUF4374 domain-containing protein" evidence="1">
    <location>
        <begin position="25"/>
        <end position="407"/>
    </location>
</feature>
<dbReference type="SUPFAM" id="SSF69322">
    <property type="entry name" value="Tricorn protease domain 2"/>
    <property type="match status" value="1"/>
</dbReference>
<feature type="signal peptide" evidence="1">
    <location>
        <begin position="1"/>
        <end position="24"/>
    </location>
</feature>
<reference evidence="3" key="1">
    <citation type="submission" date="2018-02" db="EMBL/GenBank/DDBJ databases">
        <title>Genome sequencing of Solimonas sp. HR-BB.</title>
        <authorList>
            <person name="Lee Y."/>
            <person name="Jeon C.O."/>
        </authorList>
    </citation>
    <scope>NUCLEOTIDE SEQUENCE [LARGE SCALE GENOMIC DNA]</scope>
    <source>
        <strain evidence="3">HR-U</strain>
    </source>
</reference>
<evidence type="ECO:0000313" key="2">
    <source>
        <dbReference type="EMBL" id="PQA60009.1"/>
    </source>
</evidence>
<evidence type="ECO:0000256" key="1">
    <source>
        <dbReference type="SAM" id="SignalP"/>
    </source>
</evidence>
<accession>A0A2S7IQR4</accession>
<comment type="caution">
    <text evidence="2">The sequence shown here is derived from an EMBL/GenBank/DDBJ whole genome shotgun (WGS) entry which is preliminary data.</text>
</comment>
<evidence type="ECO:0000313" key="3">
    <source>
        <dbReference type="Proteomes" id="UP000239590"/>
    </source>
</evidence>
<evidence type="ECO:0008006" key="4">
    <source>
        <dbReference type="Google" id="ProtNLM"/>
    </source>
</evidence>
<organism evidence="2 3">
    <name type="scientific">Siphonobacter curvatus</name>
    <dbReference type="NCBI Taxonomy" id="2094562"/>
    <lineage>
        <taxon>Bacteria</taxon>
        <taxon>Pseudomonadati</taxon>
        <taxon>Bacteroidota</taxon>
        <taxon>Cytophagia</taxon>
        <taxon>Cytophagales</taxon>
        <taxon>Cytophagaceae</taxon>
        <taxon>Siphonobacter</taxon>
    </lineage>
</organism>
<keyword evidence="1" id="KW-0732">Signal</keyword>
<dbReference type="PROSITE" id="PS51257">
    <property type="entry name" value="PROKAR_LIPOPROTEIN"/>
    <property type="match status" value="1"/>
</dbReference>
<dbReference type="OrthoDB" id="736172at2"/>
<dbReference type="RefSeq" id="WP_104711926.1">
    <property type="nucleotide sequence ID" value="NZ_PTRA01000001.1"/>
</dbReference>
<protein>
    <recommendedName>
        <fullName evidence="4">DUF4374 domain-containing protein</fullName>
    </recommendedName>
</protein>